<evidence type="ECO:0000256" key="11">
    <source>
        <dbReference type="ARBA" id="ARBA00022741"/>
    </source>
</evidence>
<dbReference type="GO" id="GO:0046872">
    <property type="term" value="F:metal ion binding"/>
    <property type="evidence" value="ECO:0007669"/>
    <property type="project" value="UniProtKB-KW"/>
</dbReference>
<evidence type="ECO:0000256" key="15">
    <source>
        <dbReference type="ARBA" id="ARBA00022989"/>
    </source>
</evidence>
<reference evidence="25 26" key="1">
    <citation type="submission" date="2017-03" db="EMBL/GenBank/DDBJ databases">
        <title>Complete genome sequence of the novel DNRA strain Pseudomonas sp. S-6-2 isolated from Chinese polluted river sediment. Journal of Biotechnology.</title>
        <authorList>
            <person name="Li J."/>
            <person name="Xiang F."/>
            <person name="Wang L."/>
            <person name="Xi L."/>
            <person name="Liu J."/>
        </authorList>
    </citation>
    <scope>NUCLEOTIDE SEQUENCE [LARGE SCALE GENOMIC DNA]</scope>
    <source>
        <strain evidence="25 26">S-6-2</strain>
    </source>
</reference>
<feature type="transmembrane region" description="Helical" evidence="24">
    <location>
        <begin position="39"/>
        <end position="55"/>
    </location>
</feature>
<keyword evidence="15 24" id="KW-1133">Transmembrane helix</keyword>
<keyword evidence="9 24" id="KW-0812">Transmembrane</keyword>
<comment type="cofactor">
    <cofactor evidence="23">
        <name>Mg(2+)</name>
        <dbReference type="ChEBI" id="CHEBI:18420"/>
    </cofactor>
    <text evidence="23">Mn(2+), Zn(2+), Cd(2+) and Co(2+) support activity to lesser extents.</text>
</comment>
<evidence type="ECO:0000256" key="20">
    <source>
        <dbReference type="PIRSR" id="PIRSR600829-1"/>
    </source>
</evidence>
<feature type="transmembrane region" description="Helical" evidence="24">
    <location>
        <begin position="101"/>
        <end position="122"/>
    </location>
</feature>
<keyword evidence="16 24" id="KW-0443">Lipid metabolism</keyword>
<evidence type="ECO:0000256" key="3">
    <source>
        <dbReference type="ARBA" id="ARBA00012133"/>
    </source>
</evidence>
<comment type="similarity">
    <text evidence="2 24">Belongs to the bacterial diacylglycerol kinase family.</text>
</comment>
<keyword evidence="11 22" id="KW-0547">Nucleotide-binding</keyword>
<evidence type="ECO:0000256" key="8">
    <source>
        <dbReference type="ARBA" id="ARBA00022679"/>
    </source>
</evidence>
<feature type="binding site" evidence="21">
    <location>
        <begin position="52"/>
        <end position="55"/>
    </location>
    <ligand>
        <name>substrate</name>
    </ligand>
</feature>
<evidence type="ECO:0000313" key="26">
    <source>
        <dbReference type="Proteomes" id="UP000243488"/>
    </source>
</evidence>
<feature type="binding site" evidence="22">
    <location>
        <position position="81"/>
    </location>
    <ligand>
        <name>ATP</name>
        <dbReference type="ChEBI" id="CHEBI:30616"/>
    </ligand>
</feature>
<dbReference type="EC" id="2.7.1.107" evidence="3 24"/>
<feature type="binding site" evidence="21">
    <location>
        <position position="60"/>
    </location>
    <ligand>
        <name>substrate</name>
    </ligand>
</feature>
<feature type="active site" description="Proton acceptor" evidence="20">
    <location>
        <position position="74"/>
    </location>
</feature>
<dbReference type="Gene3D" id="1.10.287.3610">
    <property type="match status" value="1"/>
</dbReference>
<evidence type="ECO:0000256" key="13">
    <source>
        <dbReference type="ARBA" id="ARBA00022840"/>
    </source>
</evidence>
<feature type="binding site" evidence="23">
    <location>
        <position position="33"/>
    </location>
    <ligand>
        <name>a divalent metal cation</name>
        <dbReference type="ChEBI" id="CHEBI:60240"/>
    </ligand>
</feature>
<evidence type="ECO:0000256" key="23">
    <source>
        <dbReference type="PIRSR" id="PIRSR600829-4"/>
    </source>
</evidence>
<dbReference type="CDD" id="cd14264">
    <property type="entry name" value="DAGK_IM"/>
    <property type="match status" value="1"/>
</dbReference>
<comment type="function">
    <text evidence="24">Catalyzes the ATP-dependent phosphorylation of sn-l,2-diacylglycerol (DAG) to phosphatidic acid. Involved in the recycling of diacylglycerol produced as a by-product during membrane-derived oligosaccharide (MDO) biosynthesis.</text>
</comment>
<evidence type="ECO:0000256" key="16">
    <source>
        <dbReference type="ARBA" id="ARBA00023098"/>
    </source>
</evidence>
<dbReference type="InterPro" id="IPR000829">
    <property type="entry name" value="DAGK"/>
</dbReference>
<feature type="binding site" evidence="22">
    <location>
        <position position="14"/>
    </location>
    <ligand>
        <name>ATP</name>
        <dbReference type="ChEBI" id="CHEBI:30616"/>
    </ligand>
</feature>
<dbReference type="InterPro" id="IPR036945">
    <property type="entry name" value="DAGK_sf"/>
</dbReference>
<dbReference type="GO" id="GO:0004143">
    <property type="term" value="F:ATP-dependent diacylglycerol kinase activity"/>
    <property type="evidence" value="ECO:0007669"/>
    <property type="project" value="UniProtKB-EC"/>
</dbReference>
<evidence type="ECO:0000256" key="9">
    <source>
        <dbReference type="ARBA" id="ARBA00022692"/>
    </source>
</evidence>
<protein>
    <recommendedName>
        <fullName evidence="4 24">Diacylglycerol kinase</fullName>
        <ecNumber evidence="3 24">2.7.1.107</ecNumber>
    </recommendedName>
</protein>
<feature type="transmembrane region" description="Helical" evidence="24">
    <location>
        <begin position="61"/>
        <end position="80"/>
    </location>
</feature>
<keyword evidence="7 24" id="KW-0997">Cell inner membrane</keyword>
<keyword evidence="13 22" id="KW-0067">ATP-binding</keyword>
<keyword evidence="17 24" id="KW-0472">Membrane</keyword>
<evidence type="ECO:0000256" key="6">
    <source>
        <dbReference type="ARBA" id="ARBA00022516"/>
    </source>
</evidence>
<dbReference type="KEGG" id="ppha:BVH74_18030"/>
<sequence length="123" mass="13424">MSDNPYKGITGWRRIWRAAGYSLDGLSAAYRGEAAFRQLVWLALVLIPLAIWLPVDNIGRALMIGSVLLSLIIELLNSAIEAAIDRISLERHPLSKASKDMGSAAQMLGLLLIIVVWSLVLLG</sequence>
<evidence type="ECO:0000256" key="19">
    <source>
        <dbReference type="ARBA" id="ARBA00023264"/>
    </source>
</evidence>
<comment type="subcellular location">
    <subcellularLocation>
        <location evidence="1 24">Cell inner membrane</location>
        <topology evidence="1 24">Multi-pass membrane protein</topology>
    </subcellularLocation>
</comment>
<evidence type="ECO:0000256" key="17">
    <source>
        <dbReference type="ARBA" id="ARBA00023136"/>
    </source>
</evidence>
<evidence type="ECO:0000256" key="18">
    <source>
        <dbReference type="ARBA" id="ARBA00023209"/>
    </source>
</evidence>
<dbReference type="EMBL" id="CP020100">
    <property type="protein sequence ID" value="AQZ96531.1"/>
    <property type="molecule type" value="Genomic_DNA"/>
</dbReference>
<feature type="binding site" evidence="22">
    <location>
        <begin position="90"/>
        <end position="92"/>
    </location>
    <ligand>
        <name>ATP</name>
        <dbReference type="ChEBI" id="CHEBI:30616"/>
    </ligand>
</feature>
<keyword evidence="10 23" id="KW-0479">Metal-binding</keyword>
<gene>
    <name evidence="25" type="ORF">BVH74_18030</name>
</gene>
<dbReference type="GO" id="GO:0005524">
    <property type="term" value="F:ATP binding"/>
    <property type="evidence" value="ECO:0007669"/>
    <property type="project" value="UniProtKB-KW"/>
</dbReference>
<evidence type="ECO:0000256" key="21">
    <source>
        <dbReference type="PIRSR" id="PIRSR600829-2"/>
    </source>
</evidence>
<evidence type="ECO:0000256" key="14">
    <source>
        <dbReference type="ARBA" id="ARBA00022842"/>
    </source>
</evidence>
<accession>A0A1V0B9G3</accession>
<proteinExistence type="inferred from homology"/>
<dbReference type="GO" id="GO:0005886">
    <property type="term" value="C:plasma membrane"/>
    <property type="evidence" value="ECO:0007669"/>
    <property type="project" value="UniProtKB-SubCell"/>
</dbReference>
<dbReference type="Proteomes" id="UP000243488">
    <property type="component" value="Chromosome"/>
</dbReference>
<evidence type="ECO:0000256" key="22">
    <source>
        <dbReference type="PIRSR" id="PIRSR600829-3"/>
    </source>
</evidence>
<feature type="binding site" evidence="23">
    <location>
        <position position="81"/>
    </location>
    <ligand>
        <name>a divalent metal cation</name>
        <dbReference type="ChEBI" id="CHEBI:60240"/>
    </ligand>
</feature>
<keyword evidence="12 24" id="KW-0418">Kinase</keyword>
<evidence type="ECO:0000256" key="1">
    <source>
        <dbReference type="ARBA" id="ARBA00004429"/>
    </source>
</evidence>
<dbReference type="GO" id="GO:0006654">
    <property type="term" value="P:phosphatidic acid biosynthetic process"/>
    <property type="evidence" value="ECO:0007669"/>
    <property type="project" value="InterPro"/>
</dbReference>
<dbReference type="InterPro" id="IPR033718">
    <property type="entry name" value="DAGK_prok"/>
</dbReference>
<evidence type="ECO:0000256" key="2">
    <source>
        <dbReference type="ARBA" id="ARBA00005967"/>
    </source>
</evidence>
<evidence type="ECO:0000256" key="7">
    <source>
        <dbReference type="ARBA" id="ARBA00022519"/>
    </source>
</evidence>
<feature type="binding site" evidence="21">
    <location>
        <position position="103"/>
    </location>
    <ligand>
        <name>substrate</name>
    </ligand>
</feature>
<evidence type="ECO:0000256" key="10">
    <source>
        <dbReference type="ARBA" id="ARBA00022723"/>
    </source>
</evidence>
<keyword evidence="19 24" id="KW-1208">Phospholipid metabolism</keyword>
<evidence type="ECO:0000313" key="25">
    <source>
        <dbReference type="EMBL" id="AQZ96531.1"/>
    </source>
</evidence>
<keyword evidence="26" id="KW-1185">Reference proteome</keyword>
<feature type="binding site" evidence="22">
    <location>
        <position position="33"/>
    </location>
    <ligand>
        <name>ATP</name>
        <dbReference type="ChEBI" id="CHEBI:30616"/>
    </ligand>
</feature>
<organism evidence="25 26">
    <name type="scientific">Halopseudomonas phragmitis</name>
    <dbReference type="NCBI Taxonomy" id="1931241"/>
    <lineage>
        <taxon>Bacteria</taxon>
        <taxon>Pseudomonadati</taxon>
        <taxon>Pseudomonadota</taxon>
        <taxon>Gammaproteobacteria</taxon>
        <taxon>Pseudomonadales</taxon>
        <taxon>Pseudomonadaceae</taxon>
        <taxon>Halopseudomonas</taxon>
    </lineage>
</organism>
<dbReference type="Pfam" id="PF01219">
    <property type="entry name" value="DAGK_prokar"/>
    <property type="match status" value="1"/>
</dbReference>
<evidence type="ECO:0000256" key="12">
    <source>
        <dbReference type="ARBA" id="ARBA00022777"/>
    </source>
</evidence>
<dbReference type="RefSeq" id="WP_080051439.1">
    <property type="nucleotide sequence ID" value="NZ_CP020100.1"/>
</dbReference>
<evidence type="ECO:0000256" key="4">
    <source>
        <dbReference type="ARBA" id="ARBA00017575"/>
    </source>
</evidence>
<keyword evidence="6" id="KW-0444">Lipid biosynthesis</keyword>
<keyword evidence="5" id="KW-1003">Cell membrane</keyword>
<dbReference type="STRING" id="1931241.BVH74_18030"/>
<comment type="catalytic activity">
    <reaction evidence="24">
        <text>a 1,2-diacyl-sn-glycerol + ATP = a 1,2-diacyl-sn-glycero-3-phosphate + ADP + H(+)</text>
        <dbReference type="Rhea" id="RHEA:10272"/>
        <dbReference type="ChEBI" id="CHEBI:15378"/>
        <dbReference type="ChEBI" id="CHEBI:17815"/>
        <dbReference type="ChEBI" id="CHEBI:30616"/>
        <dbReference type="ChEBI" id="CHEBI:58608"/>
        <dbReference type="ChEBI" id="CHEBI:456216"/>
        <dbReference type="EC" id="2.7.1.107"/>
    </reaction>
</comment>
<keyword evidence="14 23" id="KW-0460">Magnesium</keyword>
<dbReference type="PANTHER" id="PTHR34299:SF1">
    <property type="entry name" value="DIACYLGLYCEROL KINASE"/>
    <property type="match status" value="1"/>
</dbReference>
<feature type="binding site" evidence="22">
    <location>
        <position position="21"/>
    </location>
    <ligand>
        <name>ATP</name>
        <dbReference type="ChEBI" id="CHEBI:30616"/>
    </ligand>
</feature>
<name>A0A1V0B9G3_9GAMM</name>
<keyword evidence="8 24" id="KW-0808">Transferase</keyword>
<dbReference type="AlphaFoldDB" id="A0A1V0B9G3"/>
<feature type="binding site" evidence="21">
    <location>
        <position position="74"/>
    </location>
    <ligand>
        <name>substrate</name>
    </ligand>
</feature>
<evidence type="ECO:0000256" key="5">
    <source>
        <dbReference type="ARBA" id="ARBA00022475"/>
    </source>
</evidence>
<evidence type="ECO:0000256" key="24">
    <source>
        <dbReference type="RuleBase" id="RU363065"/>
    </source>
</evidence>
<feature type="binding site" evidence="21">
    <location>
        <position position="14"/>
    </location>
    <ligand>
        <name>substrate</name>
    </ligand>
</feature>
<keyword evidence="18" id="KW-0594">Phospholipid biosynthesis</keyword>
<feature type="binding site" evidence="22">
    <location>
        <begin position="99"/>
        <end position="100"/>
    </location>
    <ligand>
        <name>ATP</name>
        <dbReference type="ChEBI" id="CHEBI:30616"/>
    </ligand>
</feature>
<dbReference type="PANTHER" id="PTHR34299">
    <property type="entry name" value="DIACYLGLYCEROL KINASE"/>
    <property type="match status" value="1"/>
</dbReference>